<dbReference type="InterPro" id="IPR008966">
    <property type="entry name" value="Adhesion_dom_sf"/>
</dbReference>
<dbReference type="InterPro" id="IPR000259">
    <property type="entry name" value="Adhesion_dom_fimbrial"/>
</dbReference>
<dbReference type="Pfam" id="PF00419">
    <property type="entry name" value="Fimbrial"/>
    <property type="match status" value="1"/>
</dbReference>
<dbReference type="InterPro" id="IPR036937">
    <property type="entry name" value="Adhesion_dom_fimbrial_sf"/>
</dbReference>
<name>A0A075JUU6_9GAMM</name>
<dbReference type="Proteomes" id="UP000027987">
    <property type="component" value="Chromosome"/>
</dbReference>
<evidence type="ECO:0000259" key="2">
    <source>
        <dbReference type="Pfam" id="PF00419"/>
    </source>
</evidence>
<dbReference type="SUPFAM" id="SSF49401">
    <property type="entry name" value="Bacterial adhesins"/>
    <property type="match status" value="1"/>
</dbReference>
<proteinExistence type="predicted"/>
<feature type="chain" id="PRO_5001706537" description="Fimbrial-type adhesion domain-containing protein" evidence="1">
    <location>
        <begin position="25"/>
        <end position="195"/>
    </location>
</feature>
<dbReference type="PATRIC" id="fig|1217721.7.peg.151"/>
<dbReference type="PANTHER" id="PTHR33420">
    <property type="entry name" value="FIMBRIAL SUBUNIT ELFA-RELATED"/>
    <property type="match status" value="1"/>
</dbReference>
<dbReference type="STRING" id="1217721.HY57_00730"/>
<dbReference type="EMBL" id="CP008884">
    <property type="protein sequence ID" value="AIF45891.1"/>
    <property type="molecule type" value="Genomic_DNA"/>
</dbReference>
<protein>
    <recommendedName>
        <fullName evidence="2">Fimbrial-type adhesion domain-containing protein</fullName>
    </recommendedName>
</protein>
<feature type="domain" description="Fimbrial-type adhesion" evidence="2">
    <location>
        <begin position="35"/>
        <end position="195"/>
    </location>
</feature>
<keyword evidence="4" id="KW-1185">Reference proteome</keyword>
<feature type="signal peptide" evidence="1">
    <location>
        <begin position="1"/>
        <end position="24"/>
    </location>
</feature>
<dbReference type="PANTHER" id="PTHR33420:SF10">
    <property type="entry name" value="FIMBRIAE MAJOR SUBUNIT"/>
    <property type="match status" value="1"/>
</dbReference>
<dbReference type="KEGG" id="dja:HY57_00730"/>
<accession>A0A075JUU6</accession>
<evidence type="ECO:0000313" key="4">
    <source>
        <dbReference type="Proteomes" id="UP000027987"/>
    </source>
</evidence>
<dbReference type="GO" id="GO:0043709">
    <property type="term" value="P:cell adhesion involved in single-species biofilm formation"/>
    <property type="evidence" value="ECO:0007669"/>
    <property type="project" value="TreeGrafter"/>
</dbReference>
<evidence type="ECO:0000256" key="1">
    <source>
        <dbReference type="SAM" id="SignalP"/>
    </source>
</evidence>
<sequence>MDMKKLLLAALVASTLGFAGLATAATPVVSSGTITVNGKIVSSTCTVTANGQQNPTITLPTLDTNSLPAGASAGWTALTFSVTGCSAVTNPAATSLSTYFSSVNVDSTTGYLKNTTAGGSNVEIVLSNSQTAALGAGNGLALNAPAGSQNTPVVAIPGTTTGIATFNYYVGYVAGTSAATAGAVNTTVQYALSYQ</sequence>
<dbReference type="GO" id="GO:0009289">
    <property type="term" value="C:pilus"/>
    <property type="evidence" value="ECO:0007669"/>
    <property type="project" value="InterPro"/>
</dbReference>
<dbReference type="AlphaFoldDB" id="A0A075JUU6"/>
<keyword evidence="1" id="KW-0732">Signal</keyword>
<organism evidence="3 4">
    <name type="scientific">Dyella japonica A8</name>
    <dbReference type="NCBI Taxonomy" id="1217721"/>
    <lineage>
        <taxon>Bacteria</taxon>
        <taxon>Pseudomonadati</taxon>
        <taxon>Pseudomonadota</taxon>
        <taxon>Gammaproteobacteria</taxon>
        <taxon>Lysobacterales</taxon>
        <taxon>Rhodanobacteraceae</taxon>
        <taxon>Dyella</taxon>
    </lineage>
</organism>
<gene>
    <name evidence="3" type="ORF">HY57_00730</name>
</gene>
<reference evidence="3 4" key="1">
    <citation type="submission" date="2014-07" db="EMBL/GenBank/DDBJ databases">
        <title>Complete Genome Sequence of Dyella japonica Strain A8 Isolated from Malaysian Tropical Soil.</title>
        <authorList>
            <person name="Hui R.K.H."/>
            <person name="Chen J.-W."/>
            <person name="Chan K.-G."/>
            <person name="Leung F.C.C."/>
        </authorList>
    </citation>
    <scope>NUCLEOTIDE SEQUENCE [LARGE SCALE GENOMIC DNA]</scope>
    <source>
        <strain evidence="3 4">A8</strain>
    </source>
</reference>
<dbReference type="InterPro" id="IPR050263">
    <property type="entry name" value="Bact_Fimbrial_Adh_Pro"/>
</dbReference>
<evidence type="ECO:0000313" key="3">
    <source>
        <dbReference type="EMBL" id="AIF45891.1"/>
    </source>
</evidence>
<dbReference type="HOGENOM" id="CLU_088965_2_4_6"/>
<dbReference type="Gene3D" id="2.60.40.1090">
    <property type="entry name" value="Fimbrial-type adhesion domain"/>
    <property type="match status" value="1"/>
</dbReference>